<keyword evidence="3" id="KW-0479">Metal-binding</keyword>
<comment type="similarity">
    <text evidence="2">Belongs to the TPP enzyme family.</text>
</comment>
<evidence type="ECO:0000256" key="7">
    <source>
        <dbReference type="ARBA" id="ARBA00023239"/>
    </source>
</evidence>
<dbReference type="PANTHER" id="PTHR43452:SF30">
    <property type="entry name" value="PYRUVATE DECARBOXYLASE ISOZYME 1-RELATED"/>
    <property type="match status" value="1"/>
</dbReference>
<dbReference type="OMA" id="ARNTIIF"/>
<keyword evidence="5" id="KW-0460">Magnesium</keyword>
<dbReference type="Gene3D" id="3.40.50.970">
    <property type="match status" value="1"/>
</dbReference>
<comment type="cofactor">
    <cofactor evidence="1">
        <name>thiamine diphosphate</name>
        <dbReference type="ChEBI" id="CHEBI:58937"/>
    </cofactor>
</comment>
<dbReference type="InterPro" id="IPR012110">
    <property type="entry name" value="PDC/IPDC-like"/>
</dbReference>
<dbReference type="GO" id="GO:0004737">
    <property type="term" value="F:pyruvate decarboxylase activity"/>
    <property type="evidence" value="ECO:0007669"/>
    <property type="project" value="TreeGrafter"/>
</dbReference>
<reference evidence="9" key="1">
    <citation type="journal article" date="2011" name="PLoS Pathog.">
        <title>Comparative genomics yields insights into niche adaptation of plant vascular wilt pathogens.</title>
        <authorList>
            <person name="Klosterman S.J."/>
            <person name="Subbarao K.V."/>
            <person name="Kang S."/>
            <person name="Veronese P."/>
            <person name="Gold S.E."/>
            <person name="Thomma B.P.H.J."/>
            <person name="Chen Z."/>
            <person name="Henrissat B."/>
            <person name="Lee Y.-H."/>
            <person name="Park J."/>
            <person name="Garcia-Pedrajas M.D."/>
            <person name="Barbara D.J."/>
            <person name="Anchieta A."/>
            <person name="de Jonge R."/>
            <person name="Santhanam P."/>
            <person name="Maruthachalam K."/>
            <person name="Atallah Z."/>
            <person name="Amyotte S.G."/>
            <person name="Paz Z."/>
            <person name="Inderbitzin P."/>
            <person name="Hayes R.J."/>
            <person name="Heiman D.I."/>
            <person name="Young S."/>
            <person name="Zeng Q."/>
            <person name="Engels R."/>
            <person name="Galagan J."/>
            <person name="Cuomo C.A."/>
            <person name="Dobinson K.F."/>
            <person name="Ma L.-J."/>
        </authorList>
    </citation>
    <scope>NUCLEOTIDE SEQUENCE [LARGE SCALE GENOMIC DNA]</scope>
    <source>
        <strain evidence="9">VaMs.102 / ATCC MYA-4576 / FGSC 10136</strain>
    </source>
</reference>
<keyword evidence="4" id="KW-0210">Decarboxylase</keyword>
<sequence>MIRHQLRVTIFVICNDGYTIERFIHGMDAGYNDVVQWKYQDTVTVFGGTDKTAKKFQVRTKEELDKLFKDESFNNAKEVQFVELYMEKKDAPRALIMTAEASAKTNAKDS</sequence>
<dbReference type="OrthoDB" id="3970464at2759"/>
<dbReference type="GO" id="GO:0005634">
    <property type="term" value="C:nucleus"/>
    <property type="evidence" value="ECO:0007669"/>
    <property type="project" value="TreeGrafter"/>
</dbReference>
<keyword evidence="6" id="KW-0786">Thiamine pyrophosphate</keyword>
<dbReference type="PANTHER" id="PTHR43452">
    <property type="entry name" value="PYRUVATE DECARBOXYLASE"/>
    <property type="match status" value="1"/>
</dbReference>
<evidence type="ECO:0000313" key="9">
    <source>
        <dbReference type="Proteomes" id="UP000008698"/>
    </source>
</evidence>
<evidence type="ECO:0000313" key="8">
    <source>
        <dbReference type="EMBL" id="EEY23597.1"/>
    </source>
</evidence>
<dbReference type="SUPFAM" id="SSF52518">
    <property type="entry name" value="Thiamin diphosphate-binding fold (THDP-binding)"/>
    <property type="match status" value="1"/>
</dbReference>
<keyword evidence="8" id="KW-0670">Pyruvate</keyword>
<dbReference type="STRING" id="526221.C9SXT2"/>
<protein>
    <submittedName>
        <fullName evidence="8">Pyruvate decarboxylase</fullName>
    </submittedName>
</protein>
<dbReference type="GO" id="GO:0000949">
    <property type="term" value="P:aromatic amino acid family catabolic process to alcohol via Ehrlich pathway"/>
    <property type="evidence" value="ECO:0007669"/>
    <property type="project" value="TreeGrafter"/>
</dbReference>
<evidence type="ECO:0000256" key="1">
    <source>
        <dbReference type="ARBA" id="ARBA00001964"/>
    </source>
</evidence>
<keyword evidence="7" id="KW-0456">Lyase</keyword>
<organism evidence="9">
    <name type="scientific">Verticillium alfalfae (strain VaMs.102 / ATCC MYA-4576 / FGSC 10136)</name>
    <name type="common">Verticillium wilt of alfalfa</name>
    <name type="synonym">Verticillium albo-atrum</name>
    <dbReference type="NCBI Taxonomy" id="526221"/>
    <lineage>
        <taxon>Eukaryota</taxon>
        <taxon>Fungi</taxon>
        <taxon>Dikarya</taxon>
        <taxon>Ascomycota</taxon>
        <taxon>Pezizomycotina</taxon>
        <taxon>Sordariomycetes</taxon>
        <taxon>Hypocreomycetidae</taxon>
        <taxon>Glomerellales</taxon>
        <taxon>Plectosphaerellaceae</taxon>
        <taxon>Verticillium</taxon>
    </lineage>
</organism>
<dbReference type="RefSeq" id="XP_002999987.1">
    <property type="nucleotide sequence ID" value="XM_002999941.1"/>
</dbReference>
<evidence type="ECO:0000256" key="2">
    <source>
        <dbReference type="ARBA" id="ARBA00007812"/>
    </source>
</evidence>
<dbReference type="KEGG" id="val:VDBG_09707"/>
<dbReference type="Proteomes" id="UP000008698">
    <property type="component" value="Unassembled WGS sequence"/>
</dbReference>
<evidence type="ECO:0000256" key="4">
    <source>
        <dbReference type="ARBA" id="ARBA00022793"/>
    </source>
</evidence>
<evidence type="ECO:0000256" key="3">
    <source>
        <dbReference type="ARBA" id="ARBA00022723"/>
    </source>
</evidence>
<accession>C9SXT2</accession>
<dbReference type="eggNOG" id="KOG1184">
    <property type="taxonomic scope" value="Eukaryota"/>
</dbReference>
<dbReference type="HOGENOM" id="CLU_013748_5_3_1"/>
<evidence type="ECO:0000256" key="5">
    <source>
        <dbReference type="ARBA" id="ARBA00022842"/>
    </source>
</evidence>
<proteinExistence type="inferred from homology"/>
<dbReference type="AlphaFoldDB" id="C9SXT2"/>
<keyword evidence="9" id="KW-1185">Reference proteome</keyword>
<dbReference type="GO" id="GO:0046872">
    <property type="term" value="F:metal ion binding"/>
    <property type="evidence" value="ECO:0007669"/>
    <property type="project" value="UniProtKB-KW"/>
</dbReference>
<gene>
    <name evidence="8" type="ORF">VDBG_09707</name>
</gene>
<dbReference type="InterPro" id="IPR029061">
    <property type="entry name" value="THDP-binding"/>
</dbReference>
<dbReference type="EMBL" id="DS985229">
    <property type="protein sequence ID" value="EEY23597.1"/>
    <property type="molecule type" value="Genomic_DNA"/>
</dbReference>
<name>C9SXT2_VERA1</name>
<dbReference type="GeneID" id="9531892"/>
<evidence type="ECO:0000256" key="6">
    <source>
        <dbReference type="ARBA" id="ARBA00023052"/>
    </source>
</evidence>
<dbReference type="GO" id="GO:0005829">
    <property type="term" value="C:cytosol"/>
    <property type="evidence" value="ECO:0007669"/>
    <property type="project" value="TreeGrafter"/>
</dbReference>